<comment type="caution">
    <text evidence="2">The sequence shown here is derived from an EMBL/GenBank/DDBJ whole genome shotgun (WGS) entry which is preliminary data.</text>
</comment>
<reference evidence="2 3" key="1">
    <citation type="journal article" date="2014" name="Genome Announc.">
        <title>Draft genome sequence of Sclerotinia borealis, a psychrophilic plant pathogenic fungus.</title>
        <authorList>
            <person name="Mardanov A.V."/>
            <person name="Beletsky A.V."/>
            <person name="Kadnikov V.V."/>
            <person name="Ignatov A.N."/>
            <person name="Ravin N.V."/>
        </authorList>
    </citation>
    <scope>NUCLEOTIDE SEQUENCE [LARGE SCALE GENOMIC DNA]</scope>
    <source>
        <strain evidence="3">F-4157</strain>
    </source>
</reference>
<proteinExistence type="predicted"/>
<protein>
    <submittedName>
        <fullName evidence="2">Uncharacterized protein</fullName>
    </submittedName>
</protein>
<dbReference type="OrthoDB" id="2364732at2759"/>
<feature type="compositionally biased region" description="Polar residues" evidence="1">
    <location>
        <begin position="76"/>
        <end position="90"/>
    </location>
</feature>
<feature type="compositionally biased region" description="Basic and acidic residues" evidence="1">
    <location>
        <begin position="606"/>
        <end position="628"/>
    </location>
</feature>
<organism evidence="2 3">
    <name type="scientific">Sclerotinia borealis (strain F-4128)</name>
    <dbReference type="NCBI Taxonomy" id="1432307"/>
    <lineage>
        <taxon>Eukaryota</taxon>
        <taxon>Fungi</taxon>
        <taxon>Dikarya</taxon>
        <taxon>Ascomycota</taxon>
        <taxon>Pezizomycotina</taxon>
        <taxon>Leotiomycetes</taxon>
        <taxon>Helotiales</taxon>
        <taxon>Sclerotiniaceae</taxon>
        <taxon>Sclerotinia</taxon>
    </lineage>
</organism>
<evidence type="ECO:0000256" key="1">
    <source>
        <dbReference type="SAM" id="MobiDB-lite"/>
    </source>
</evidence>
<accession>W9C1Q9</accession>
<dbReference type="Proteomes" id="UP000019487">
    <property type="component" value="Unassembled WGS sequence"/>
</dbReference>
<evidence type="ECO:0000313" key="3">
    <source>
        <dbReference type="Proteomes" id="UP000019487"/>
    </source>
</evidence>
<evidence type="ECO:0000313" key="2">
    <source>
        <dbReference type="EMBL" id="ESZ90747.1"/>
    </source>
</evidence>
<dbReference type="HOGENOM" id="CLU_021420_0_0_1"/>
<feature type="region of interest" description="Disordered" evidence="1">
    <location>
        <begin position="1"/>
        <end position="90"/>
    </location>
</feature>
<keyword evidence="3" id="KW-1185">Reference proteome</keyword>
<dbReference type="AlphaFoldDB" id="W9C1Q9"/>
<gene>
    <name evidence="2" type="ORF">SBOR_8860</name>
</gene>
<feature type="region of interest" description="Disordered" evidence="1">
    <location>
        <begin position="606"/>
        <end position="637"/>
    </location>
</feature>
<dbReference type="EMBL" id="AYSA01000580">
    <property type="protein sequence ID" value="ESZ90747.1"/>
    <property type="molecule type" value="Genomic_DNA"/>
</dbReference>
<name>W9C1Q9_SCLBF</name>
<sequence length="637" mass="73689">MPVTTRSQSKRRLLSIPKDVESHLHLSKTSSSDGPLQNLDIHSKNRQCQSKRQSKLQSKRQSRKQPPKQHHKYQQSNQEKPLRGSTNPNLPSTTMTHYPCNQCNCPQGVFELLIPICVNCRHTIEYHNLPDISSWNPNCPNVCERQHVVSTVLQQAQYMRVVVIRATPLVGKTTLLSLLGRHILHQREDLEPVFIYWESKDQRNNIPYKQYLKEQVRYARIENAIYRPCNPNARVIFLIDEAQGSYEDEAFWSFELKKPNTRRQPIFVLVCLYGSIGLPGNQNTFESQALKVDVDALNRIELRPSKHNSLCMLFKSEETLIVVSKWVLENSFKPESVDLEAIAEYIHTATDGHPGMVGFILSSFELLIKQSRPGSSEITYIFASPIHRRIAYRRLIPGPPPGINSDKATLQQTCLNAIERFSPSVFHHRSPSSNGNKLGIPEAAFQDEMYCCLNYELHSLPILAEYADTPDGRIDFYIFDKKWGIEILRSGNNGRLEEHASRFKPEGKYHKWGILEDYIILNFCSKSFLDTLHVRDIDIQSHMLHIVIDAKECTAEVYTYDKQLRATLNLGEGRQRSYSTEKDSAAEDDDPLMTIRDLKIEAEQWKQEKQEMEREKQEMEQEMERKILELQQQLSQR</sequence>
<dbReference type="STRING" id="1432307.W9C1Q9"/>
<feature type="compositionally biased region" description="Basic residues" evidence="1">
    <location>
        <begin position="52"/>
        <end position="73"/>
    </location>
</feature>